<gene>
    <name evidence="2" type="ORF">DMP07_01340</name>
</gene>
<evidence type="ECO:0000256" key="1">
    <source>
        <dbReference type="SAM" id="MobiDB-lite"/>
    </source>
</evidence>
<feature type="region of interest" description="Disordered" evidence="1">
    <location>
        <begin position="221"/>
        <end position="240"/>
    </location>
</feature>
<dbReference type="OrthoDB" id="1780383at2"/>
<dbReference type="InterPro" id="IPR021145">
    <property type="entry name" value="Portal_protein_SPP1_Gp6-like"/>
</dbReference>
<sequence>MRHMAASGALYATPKDVLLGLTDQQFKAMSEAKWSVMVGSLFMGTRDKNGQSPDYRRIQSASPQPYIDSIQTYAKLFSGATGVPLNSLGIVQDNPASAEAIAAQREDICIAAEDCIESNREAMRNVALMAVAVGNNTTLDGLTDEQLSVVPNFKNPMRPSLAATADAMVKVASVMDGFAQTREFLANMGFTPTEVESIRSQLRRSQAQGAAAASAQAALIQSRAQRERQVTDGDIAGEAR</sequence>
<dbReference type="AlphaFoldDB" id="A0A3N0AHD7"/>
<evidence type="ECO:0000313" key="3">
    <source>
        <dbReference type="Proteomes" id="UP000267368"/>
    </source>
</evidence>
<keyword evidence="3" id="KW-1185">Reference proteome</keyword>
<accession>A0A3N0AHD7</accession>
<evidence type="ECO:0000313" key="2">
    <source>
        <dbReference type="EMBL" id="RNL21514.1"/>
    </source>
</evidence>
<name>A0A3N0AHD7_9ACTN</name>
<comment type="caution">
    <text evidence="2">The sequence shown here is derived from an EMBL/GenBank/DDBJ whole genome shotgun (WGS) entry which is preliminary data.</text>
</comment>
<protein>
    <recommendedName>
        <fullName evidence="4">Phage portal protein</fullName>
    </recommendedName>
</protein>
<dbReference type="RefSeq" id="WP_123197355.1">
    <property type="nucleotide sequence ID" value="NZ_QICB01000001.1"/>
</dbReference>
<dbReference type="Proteomes" id="UP000267368">
    <property type="component" value="Unassembled WGS sequence"/>
</dbReference>
<proteinExistence type="predicted"/>
<feature type="compositionally biased region" description="Basic and acidic residues" evidence="1">
    <location>
        <begin position="224"/>
        <end position="240"/>
    </location>
</feature>
<evidence type="ECO:0008006" key="4">
    <source>
        <dbReference type="Google" id="ProtNLM"/>
    </source>
</evidence>
<dbReference type="Pfam" id="PF05133">
    <property type="entry name" value="SPP1_portal"/>
    <property type="match status" value="1"/>
</dbReference>
<dbReference type="EMBL" id="QICB01000001">
    <property type="protein sequence ID" value="RNL21514.1"/>
    <property type="molecule type" value="Genomic_DNA"/>
</dbReference>
<reference evidence="3" key="1">
    <citation type="submission" date="2018-05" db="EMBL/GenBank/DDBJ databases">
        <title>Genome Sequencing of selected type strains of the family Eggerthellaceae.</title>
        <authorList>
            <person name="Danylec N."/>
            <person name="Stoll D.A."/>
            <person name="Doetsch A."/>
            <person name="Huch M."/>
        </authorList>
    </citation>
    <scope>NUCLEOTIDE SEQUENCE [LARGE SCALE GENOMIC DNA]</scope>
    <source>
        <strain evidence="3">DSM 17537</strain>
    </source>
</reference>
<organism evidence="2 3">
    <name type="scientific">Slackia faecicanis</name>
    <dbReference type="NCBI Taxonomy" id="255723"/>
    <lineage>
        <taxon>Bacteria</taxon>
        <taxon>Bacillati</taxon>
        <taxon>Actinomycetota</taxon>
        <taxon>Coriobacteriia</taxon>
        <taxon>Eggerthellales</taxon>
        <taxon>Eggerthellaceae</taxon>
        <taxon>Slackia</taxon>
    </lineage>
</organism>